<comment type="caution">
    <text evidence="2">The sequence shown here is derived from an EMBL/GenBank/DDBJ whole genome shotgun (WGS) entry which is preliminary data.</text>
</comment>
<reference evidence="3" key="1">
    <citation type="journal article" date="2019" name="Int. J. Syst. Evol. Microbiol.">
        <title>The Global Catalogue of Microorganisms (GCM) 10K type strain sequencing project: providing services to taxonomists for standard genome sequencing and annotation.</title>
        <authorList>
            <consortium name="The Broad Institute Genomics Platform"/>
            <consortium name="The Broad Institute Genome Sequencing Center for Infectious Disease"/>
            <person name="Wu L."/>
            <person name="Ma J."/>
        </authorList>
    </citation>
    <scope>NUCLEOTIDE SEQUENCE [LARGE SCALE GENOMIC DNA]</scope>
    <source>
        <strain evidence="3">CGMCC 1.5362</strain>
    </source>
</reference>
<gene>
    <name evidence="2" type="ORF">GCM10011509_13670</name>
</gene>
<evidence type="ECO:0000313" key="2">
    <source>
        <dbReference type="EMBL" id="GGK66609.1"/>
    </source>
</evidence>
<organism evidence="2 3">
    <name type="scientific">Ornithinimicrobium pekingense</name>
    <dbReference type="NCBI Taxonomy" id="384677"/>
    <lineage>
        <taxon>Bacteria</taxon>
        <taxon>Bacillati</taxon>
        <taxon>Actinomycetota</taxon>
        <taxon>Actinomycetes</taxon>
        <taxon>Micrococcales</taxon>
        <taxon>Ornithinimicrobiaceae</taxon>
        <taxon>Ornithinimicrobium</taxon>
    </lineage>
</organism>
<feature type="region of interest" description="Disordered" evidence="1">
    <location>
        <begin position="1"/>
        <end position="60"/>
    </location>
</feature>
<keyword evidence="3" id="KW-1185">Reference proteome</keyword>
<dbReference type="RefSeq" id="WP_022923072.1">
    <property type="nucleotide sequence ID" value="NZ_BMLB01000003.1"/>
</dbReference>
<dbReference type="Proteomes" id="UP000662111">
    <property type="component" value="Unassembled WGS sequence"/>
</dbReference>
<evidence type="ECO:0000256" key="1">
    <source>
        <dbReference type="SAM" id="MobiDB-lite"/>
    </source>
</evidence>
<evidence type="ECO:0008006" key="4">
    <source>
        <dbReference type="Google" id="ProtNLM"/>
    </source>
</evidence>
<protein>
    <recommendedName>
        <fullName evidence="4">BatC protein</fullName>
    </recommendedName>
</protein>
<name>A0ABQ2F6W4_9MICO</name>
<sequence>MTKDSNRLTDPVEGEETYVGGEDDGGLGTDGKGGYVTGQGTAPGIGTDAGSTDEAGGSSG</sequence>
<proteinExistence type="predicted"/>
<feature type="compositionally biased region" description="Gly residues" evidence="1">
    <location>
        <begin position="26"/>
        <end position="43"/>
    </location>
</feature>
<dbReference type="EMBL" id="BMLB01000003">
    <property type="protein sequence ID" value="GGK66609.1"/>
    <property type="molecule type" value="Genomic_DNA"/>
</dbReference>
<accession>A0ABQ2F6W4</accession>
<evidence type="ECO:0000313" key="3">
    <source>
        <dbReference type="Proteomes" id="UP000662111"/>
    </source>
</evidence>
<feature type="compositionally biased region" description="Acidic residues" evidence="1">
    <location>
        <begin position="12"/>
        <end position="25"/>
    </location>
</feature>